<evidence type="ECO:0000313" key="2">
    <source>
        <dbReference type="Proteomes" id="UP000238164"/>
    </source>
</evidence>
<proteinExistence type="predicted"/>
<gene>
    <name evidence="1" type="ORF">MPLG2_1668</name>
</gene>
<dbReference type="AlphaFoldDB" id="A0A2N9JH18"/>
<keyword evidence="2" id="KW-1185">Reference proteome</keyword>
<accession>A0A2N9JH18</accession>
<evidence type="ECO:0000313" key="1">
    <source>
        <dbReference type="EMBL" id="SPD86704.1"/>
    </source>
</evidence>
<dbReference type="KEGG" id="mgg:MPLG2_1668"/>
<dbReference type="RefSeq" id="WP_105185604.1">
    <property type="nucleotide sequence ID" value="NZ_BAAAGO010000007.1"/>
</dbReference>
<name>A0A2N9JH18_9ACTN</name>
<organism evidence="1 2">
    <name type="scientific">Micropruina glycogenica</name>
    <dbReference type="NCBI Taxonomy" id="75385"/>
    <lineage>
        <taxon>Bacteria</taxon>
        <taxon>Bacillati</taxon>
        <taxon>Actinomycetota</taxon>
        <taxon>Actinomycetes</taxon>
        <taxon>Propionibacteriales</taxon>
        <taxon>Nocardioidaceae</taxon>
        <taxon>Micropruina</taxon>
    </lineage>
</organism>
<reference evidence="1 2" key="1">
    <citation type="submission" date="2018-02" db="EMBL/GenBank/DDBJ databases">
        <authorList>
            <person name="Cohen D.B."/>
            <person name="Kent A.D."/>
        </authorList>
    </citation>
    <scope>NUCLEOTIDE SEQUENCE [LARGE SCALE GENOMIC DNA]</scope>
    <source>
        <strain evidence="1">1</strain>
    </source>
</reference>
<dbReference type="Proteomes" id="UP000238164">
    <property type="component" value="Chromosome 1"/>
</dbReference>
<dbReference type="EMBL" id="LT985188">
    <property type="protein sequence ID" value="SPD86704.1"/>
    <property type="molecule type" value="Genomic_DNA"/>
</dbReference>
<protein>
    <submittedName>
        <fullName evidence="1">Uncharacterized protein</fullName>
    </submittedName>
</protein>
<dbReference type="OrthoDB" id="4853768at2"/>
<sequence length="277" mass="31296">MADRTHLQDFDGSELLKLWRHIDRSWVALEVCDAEYGRDTSILSARRFDEGKVAGLRPYLHAAGLLAASWDHHWLLTQTLTTSGVTPHATWSLIRPAFEAAFHALWVLDPDDSFNRRRRGLQLELADAREQKLWAEAAVATGFSNAEESQRTLDALNSTYQALDREARHFNAAAKDMNRLANLVTELPRLRSLASMHAGIRAWLVATWRQMSGLQHSHSYAMLAASQRSEVVEIPGGYQVLLSPNEDALQWHVKAAVTLHLRAVERYKELSLRTLGQ</sequence>